<dbReference type="InterPro" id="IPR007644">
    <property type="entry name" value="RNA_pol_bsu_protrusion"/>
</dbReference>
<dbReference type="InterPro" id="IPR009674">
    <property type="entry name" value="Rpa2_dom_4"/>
</dbReference>
<feature type="domain" description="RNA polymerase Rpb2" evidence="12">
    <location>
        <begin position="164"/>
        <end position="354"/>
    </location>
</feature>
<evidence type="ECO:0000256" key="6">
    <source>
        <dbReference type="ARBA" id="ARBA00022695"/>
    </source>
</evidence>
<evidence type="ECO:0000256" key="3">
    <source>
        <dbReference type="ARBA" id="ARBA00012418"/>
    </source>
</evidence>
<dbReference type="GO" id="GO:0000428">
    <property type="term" value="C:DNA-directed RNA polymerase complex"/>
    <property type="evidence" value="ECO:0007669"/>
    <property type="project" value="UniProtKB-KW"/>
</dbReference>
<dbReference type="Gene3D" id="3.90.1110.10">
    <property type="entry name" value="RNA polymerase Rpb2, domain 2"/>
    <property type="match status" value="1"/>
</dbReference>
<dbReference type="FunFam" id="3.90.1100.10:FF:000008">
    <property type="entry name" value="DNA-directed RNA polymerase subunit beta"/>
    <property type="match status" value="1"/>
</dbReference>
<keyword evidence="17" id="KW-1185">Reference proteome</keyword>
<dbReference type="InterPro" id="IPR007645">
    <property type="entry name" value="RNA_pol_Rpb2_3"/>
</dbReference>
<dbReference type="InterPro" id="IPR037034">
    <property type="entry name" value="RNA_pol_Rpb2_2_sf"/>
</dbReference>
<name>A0A8S9XHM6_APOLU</name>
<keyword evidence="5" id="KW-0808">Transferase</keyword>
<feature type="domain" description="RNA polymerase beta subunit protrusion" evidence="13">
    <location>
        <begin position="15"/>
        <end position="388"/>
    </location>
</feature>
<keyword evidence="6" id="KW-0548">Nucleotidyltransferase</keyword>
<evidence type="ECO:0000256" key="9">
    <source>
        <dbReference type="ARBA" id="ARBA00047768"/>
    </source>
</evidence>
<dbReference type="GO" id="GO:0003899">
    <property type="term" value="F:DNA-directed RNA polymerase activity"/>
    <property type="evidence" value="ECO:0007669"/>
    <property type="project" value="UniProtKB-EC"/>
</dbReference>
<protein>
    <recommendedName>
        <fullName evidence="3">DNA-directed RNA polymerase</fullName>
        <ecNumber evidence="3">2.7.7.6</ecNumber>
    </recommendedName>
</protein>
<feature type="non-terminal residue" evidence="16">
    <location>
        <position position="902"/>
    </location>
</feature>
<dbReference type="OrthoDB" id="10248617at2759"/>
<dbReference type="Pfam" id="PF04561">
    <property type="entry name" value="RNA_pol_Rpb2_2"/>
    <property type="match status" value="1"/>
</dbReference>
<dbReference type="CDD" id="cd00653">
    <property type="entry name" value="RNA_pol_B_RPB2"/>
    <property type="match status" value="1"/>
</dbReference>
<evidence type="ECO:0000313" key="17">
    <source>
        <dbReference type="Proteomes" id="UP000466442"/>
    </source>
</evidence>
<dbReference type="GO" id="GO:0005634">
    <property type="term" value="C:nucleus"/>
    <property type="evidence" value="ECO:0007669"/>
    <property type="project" value="UniProtKB-SubCell"/>
</dbReference>
<dbReference type="PROSITE" id="PS01166">
    <property type="entry name" value="RNA_POL_BETA"/>
    <property type="match status" value="1"/>
</dbReference>
<dbReference type="InterPro" id="IPR007642">
    <property type="entry name" value="RNA_pol_Rpb2_2"/>
</dbReference>
<dbReference type="InterPro" id="IPR015712">
    <property type="entry name" value="DNA-dir_RNA_pol_su2"/>
</dbReference>
<evidence type="ECO:0000256" key="1">
    <source>
        <dbReference type="ARBA" id="ARBA00004123"/>
    </source>
</evidence>
<dbReference type="InterPro" id="IPR014724">
    <property type="entry name" value="RNA_pol_RPB2_OB-fold"/>
</dbReference>
<dbReference type="Pfam" id="PF04563">
    <property type="entry name" value="RNA_pol_Rpb2_1"/>
    <property type="match status" value="1"/>
</dbReference>
<dbReference type="InterPro" id="IPR037033">
    <property type="entry name" value="DNA-dir_RNAP_su2_hyb_sf"/>
</dbReference>
<gene>
    <name evidence="16" type="ORF">GE061_016923</name>
</gene>
<dbReference type="PANTHER" id="PTHR20856">
    <property type="entry name" value="DNA-DIRECTED RNA POLYMERASE I SUBUNIT 2"/>
    <property type="match status" value="1"/>
</dbReference>
<feature type="domain" description="DNA-directed RNA polymerase subunit 2 hybrid-binding" evidence="11">
    <location>
        <begin position="651"/>
        <end position="902"/>
    </location>
</feature>
<evidence type="ECO:0000256" key="10">
    <source>
        <dbReference type="RuleBase" id="RU000434"/>
    </source>
</evidence>
<dbReference type="GO" id="GO:0003677">
    <property type="term" value="F:DNA binding"/>
    <property type="evidence" value="ECO:0007669"/>
    <property type="project" value="InterPro"/>
</dbReference>
<accession>A0A8S9XHM6</accession>
<dbReference type="Proteomes" id="UP000466442">
    <property type="component" value="Unassembled WGS sequence"/>
</dbReference>
<evidence type="ECO:0000259" key="11">
    <source>
        <dbReference type="Pfam" id="PF00562"/>
    </source>
</evidence>
<evidence type="ECO:0000259" key="12">
    <source>
        <dbReference type="Pfam" id="PF04561"/>
    </source>
</evidence>
<dbReference type="GO" id="GO:0006351">
    <property type="term" value="P:DNA-templated transcription"/>
    <property type="evidence" value="ECO:0007669"/>
    <property type="project" value="InterPro"/>
</dbReference>
<feature type="domain" description="RNA polymerase Rpb2" evidence="14">
    <location>
        <begin position="435"/>
        <end position="499"/>
    </location>
</feature>
<evidence type="ECO:0000256" key="2">
    <source>
        <dbReference type="ARBA" id="ARBA00006835"/>
    </source>
</evidence>
<organism evidence="16 17">
    <name type="scientific">Apolygus lucorum</name>
    <name type="common">Small green plant bug</name>
    <name type="synonym">Lygocoris lucorum</name>
    <dbReference type="NCBI Taxonomy" id="248454"/>
    <lineage>
        <taxon>Eukaryota</taxon>
        <taxon>Metazoa</taxon>
        <taxon>Ecdysozoa</taxon>
        <taxon>Arthropoda</taxon>
        <taxon>Hexapoda</taxon>
        <taxon>Insecta</taxon>
        <taxon>Pterygota</taxon>
        <taxon>Neoptera</taxon>
        <taxon>Paraneoptera</taxon>
        <taxon>Hemiptera</taxon>
        <taxon>Heteroptera</taxon>
        <taxon>Panheteroptera</taxon>
        <taxon>Cimicomorpha</taxon>
        <taxon>Miridae</taxon>
        <taxon>Mirini</taxon>
        <taxon>Apolygus</taxon>
    </lineage>
</organism>
<evidence type="ECO:0000256" key="7">
    <source>
        <dbReference type="ARBA" id="ARBA00023163"/>
    </source>
</evidence>
<dbReference type="Pfam" id="PF06883">
    <property type="entry name" value="RNA_pol_Rpa2_4"/>
    <property type="match status" value="1"/>
</dbReference>
<evidence type="ECO:0000259" key="14">
    <source>
        <dbReference type="Pfam" id="PF04565"/>
    </source>
</evidence>
<feature type="domain" description="DNA-directed RNA polymerase I subunit RPA2" evidence="15">
    <location>
        <begin position="544"/>
        <end position="601"/>
    </location>
</feature>
<dbReference type="EC" id="2.7.7.6" evidence="3"/>
<keyword evidence="4" id="KW-0240">DNA-directed RNA polymerase</keyword>
<dbReference type="Gene3D" id="2.40.50.150">
    <property type="match status" value="1"/>
</dbReference>
<dbReference type="Pfam" id="PF00562">
    <property type="entry name" value="RNA_pol_Rpb2_6"/>
    <property type="match status" value="1"/>
</dbReference>
<comment type="caution">
    <text evidence="16">The sequence shown here is derived from an EMBL/GenBank/DDBJ whole genome shotgun (WGS) entry which is preliminary data.</text>
</comment>
<dbReference type="SUPFAM" id="SSF64484">
    <property type="entry name" value="beta and beta-prime subunits of DNA dependent RNA-polymerase"/>
    <property type="match status" value="1"/>
</dbReference>
<comment type="similarity">
    <text evidence="2 10">Belongs to the RNA polymerase beta chain family.</text>
</comment>
<dbReference type="FunFam" id="3.90.1100.10:FF:000016">
    <property type="entry name" value="DNA-directed RNA polymerase subunit beta"/>
    <property type="match status" value="1"/>
</dbReference>
<dbReference type="EMBL" id="WIXP02000007">
    <property type="protein sequence ID" value="KAF6208467.1"/>
    <property type="molecule type" value="Genomic_DNA"/>
</dbReference>
<evidence type="ECO:0000256" key="5">
    <source>
        <dbReference type="ARBA" id="ARBA00022679"/>
    </source>
</evidence>
<sequence length="902" mass="101801">MGKIPEDQNELLASLGKPHIDSFNWMLDEGLDLAVADLRPVEGVVNDSTFKIWISSAEVKSSAVPPGFMGVRTPEIWPTECRQRAATYGGRLTVQVEWEVDGVRKVGLQKDLGNIPIMVKSDICHLAKLDPSELIEHQEHTDEWGGYFIIKGYEKLVRMLLMTRRNYPIAVQRSSWKSRGRGFSDIGVLIRSVKPDQTAANNVLHFVNDGSVRVMFSYMKSMYYAPLILIIKCLVDVSDEAIFKKIVEGYEDDLYMKSCVLNMLRALHYENIHSQYDARKFLGETFRPKLSWLLPVSCTEEDVCNFVLKHSMLIHLDEYEDKWHCLVFMIQKLYCTVGNKSIMENVDGVMMQELLMGGHLYLQVLKEKLQTWLGVLKREFSRASVKAEMSHNQMSMFLKRLAAPIENGMENFLSTGCIRSPSGLGLMQESGLVIIAENINRMRYMSHFKAVHRGSFFQEMRTTEARQLLPDAWGFICPVHTPDGAPCGLLNHLTKDCQVTKTVDPELLAKLPAVLASLGMIPLNEPNFMIKEKCFTTMLDGRVLGKVPQRSVGRLVDKLRMLKIEGVKVPKMLEIVLVPLSKTKGQHPGLFLFAGPARMMRPVLNLAAKKIELIGTFEQVYMDICITQKEAHPGITTHQELSKTSFMSNLAAMIPMPDCNQSPRNMYQCQMGKQTMGTPWHNWTVNSDTKLYRLQTPSTPLFRPVHYDMLKMDDYAMGTNAIVAVISYTGYDMEDAMIINKSSLERGFAHGSVVKNELITLNSNHSYFALDTTNAMAMNILQEDGLPQPGQRLSDEQPFYSYYDHESGKFVTKLYHGEEMVVDQVKLCGNVASRISAGSCARAMITYRIPRNPMIGDKFASRAGQKGICSQTLPSEDLPFSESGIVPDIVFNPHGFPSRMTI</sequence>
<comment type="subcellular location">
    <subcellularLocation>
        <location evidence="1">Nucleus</location>
    </subcellularLocation>
</comment>
<keyword evidence="7" id="KW-0804">Transcription</keyword>
<evidence type="ECO:0000313" key="16">
    <source>
        <dbReference type="EMBL" id="KAF6208467.1"/>
    </source>
</evidence>
<evidence type="ECO:0000259" key="15">
    <source>
        <dbReference type="Pfam" id="PF06883"/>
    </source>
</evidence>
<evidence type="ECO:0000259" key="13">
    <source>
        <dbReference type="Pfam" id="PF04563"/>
    </source>
</evidence>
<dbReference type="GO" id="GO:0032549">
    <property type="term" value="F:ribonucleoside binding"/>
    <property type="evidence" value="ECO:0007669"/>
    <property type="project" value="InterPro"/>
</dbReference>
<reference evidence="16" key="1">
    <citation type="journal article" date="2021" name="Mol. Ecol. Resour.">
        <title>Apolygus lucorum genome provides insights into omnivorousness and mesophyll feeding.</title>
        <authorList>
            <person name="Liu Y."/>
            <person name="Liu H."/>
            <person name="Wang H."/>
            <person name="Huang T."/>
            <person name="Liu B."/>
            <person name="Yang B."/>
            <person name="Yin L."/>
            <person name="Li B."/>
            <person name="Zhang Y."/>
            <person name="Zhang S."/>
            <person name="Jiang F."/>
            <person name="Zhang X."/>
            <person name="Ren Y."/>
            <person name="Wang B."/>
            <person name="Wang S."/>
            <person name="Lu Y."/>
            <person name="Wu K."/>
            <person name="Fan W."/>
            <person name="Wang G."/>
        </authorList>
    </citation>
    <scope>NUCLEOTIDE SEQUENCE</scope>
    <source>
        <strain evidence="16">12Hb</strain>
    </source>
</reference>
<keyword evidence="8" id="KW-0539">Nucleus</keyword>
<dbReference type="AlphaFoldDB" id="A0A8S9XHM6"/>
<dbReference type="Gene3D" id="2.40.270.10">
    <property type="entry name" value="DNA-directed RNA polymerase, subunit 2, domain 6"/>
    <property type="match status" value="1"/>
</dbReference>
<dbReference type="InterPro" id="IPR007121">
    <property type="entry name" value="RNA_pol_bsu_CS"/>
</dbReference>
<evidence type="ECO:0000256" key="8">
    <source>
        <dbReference type="ARBA" id="ARBA00023242"/>
    </source>
</evidence>
<dbReference type="InterPro" id="IPR007120">
    <property type="entry name" value="DNA-dir_RNAP_su2_dom"/>
</dbReference>
<comment type="catalytic activity">
    <reaction evidence="9">
        <text>RNA(n) + a ribonucleoside 5'-triphosphate = RNA(n+1) + diphosphate</text>
        <dbReference type="Rhea" id="RHEA:21248"/>
        <dbReference type="Rhea" id="RHEA-COMP:14527"/>
        <dbReference type="Rhea" id="RHEA-COMP:17342"/>
        <dbReference type="ChEBI" id="CHEBI:33019"/>
        <dbReference type="ChEBI" id="CHEBI:61557"/>
        <dbReference type="ChEBI" id="CHEBI:140395"/>
        <dbReference type="EC" id="2.7.7.6"/>
    </reaction>
    <physiologicalReaction direction="left-to-right" evidence="9">
        <dbReference type="Rhea" id="RHEA:21249"/>
    </physiologicalReaction>
</comment>
<dbReference type="Pfam" id="PF04565">
    <property type="entry name" value="RNA_pol_Rpb2_3"/>
    <property type="match status" value="1"/>
</dbReference>
<dbReference type="Gene3D" id="3.90.1100.10">
    <property type="match status" value="2"/>
</dbReference>
<evidence type="ECO:0000256" key="4">
    <source>
        <dbReference type="ARBA" id="ARBA00022478"/>
    </source>
</evidence>
<proteinExistence type="inferred from homology"/>